<comment type="caution">
    <text evidence="3">The sequence shown here is derived from an EMBL/GenBank/DDBJ whole genome shotgun (WGS) entry which is preliminary data.</text>
</comment>
<feature type="compositionally biased region" description="Low complexity" evidence="2">
    <location>
        <begin position="8"/>
        <end position="27"/>
    </location>
</feature>
<dbReference type="PANTHER" id="PTHR44489:SF8">
    <property type="entry name" value="ZINC FINGER CCCH DOMAIN-CONTAINING PROTEIN 59"/>
    <property type="match status" value="1"/>
</dbReference>
<dbReference type="Gene3D" id="2.130.10.10">
    <property type="entry name" value="YVTN repeat-like/Quinoprotein amine dehydrogenase"/>
    <property type="match status" value="1"/>
</dbReference>
<dbReference type="Pfam" id="PF00400">
    <property type="entry name" value="WD40"/>
    <property type="match status" value="1"/>
</dbReference>
<evidence type="ECO:0000313" key="4">
    <source>
        <dbReference type="Proteomes" id="UP001054889"/>
    </source>
</evidence>
<feature type="repeat" description="WD" evidence="1">
    <location>
        <begin position="130"/>
        <end position="171"/>
    </location>
</feature>
<dbReference type="InterPro" id="IPR001680">
    <property type="entry name" value="WD40_rpt"/>
</dbReference>
<dbReference type="PANTHER" id="PTHR44489">
    <property type="match status" value="1"/>
</dbReference>
<evidence type="ECO:0000256" key="1">
    <source>
        <dbReference type="PROSITE-ProRule" id="PRU00221"/>
    </source>
</evidence>
<dbReference type="InterPro" id="IPR036322">
    <property type="entry name" value="WD40_repeat_dom_sf"/>
</dbReference>
<keyword evidence="1" id="KW-0853">WD repeat</keyword>
<accession>A0AAV5FBZ6</accession>
<keyword evidence="4" id="KW-1185">Reference proteome</keyword>
<reference evidence="3" key="2">
    <citation type="submission" date="2021-12" db="EMBL/GenBank/DDBJ databases">
        <title>Resequencing data analysis of finger millet.</title>
        <authorList>
            <person name="Hatakeyama M."/>
            <person name="Aluri S."/>
            <person name="Balachadran M.T."/>
            <person name="Sivarajan S.R."/>
            <person name="Poveda L."/>
            <person name="Shimizu-Inatsugi R."/>
            <person name="Schlapbach R."/>
            <person name="Sreeman S.M."/>
            <person name="Shimizu K.K."/>
        </authorList>
    </citation>
    <scope>NUCLEOTIDE SEQUENCE</scope>
</reference>
<dbReference type="PROSITE" id="PS50294">
    <property type="entry name" value="WD_REPEATS_REGION"/>
    <property type="match status" value="1"/>
</dbReference>
<feature type="compositionally biased region" description="Low complexity" evidence="2">
    <location>
        <begin position="75"/>
        <end position="85"/>
    </location>
</feature>
<dbReference type="EMBL" id="BQKI01000083">
    <property type="protein sequence ID" value="GJN32183.1"/>
    <property type="molecule type" value="Genomic_DNA"/>
</dbReference>
<evidence type="ECO:0008006" key="5">
    <source>
        <dbReference type="Google" id="ProtNLM"/>
    </source>
</evidence>
<feature type="region of interest" description="Disordered" evidence="2">
    <location>
        <begin position="1"/>
        <end position="122"/>
    </location>
</feature>
<evidence type="ECO:0000256" key="2">
    <source>
        <dbReference type="SAM" id="MobiDB-lite"/>
    </source>
</evidence>
<dbReference type="AlphaFoldDB" id="A0AAV5FBZ6"/>
<proteinExistence type="predicted"/>
<protein>
    <recommendedName>
        <fullName evidence="5">Zinc finger CCCH domain-containing protein 48</fullName>
    </recommendedName>
</protein>
<sequence length="305" mass="32302">MPISSTLAARLSSVPAPAPAPARRWSPYTRPSVDEARGGATDATRPPLRLNPATTRLLGPAQKATLSGSDRRSEVAASVPAAAAPARRRAGCETTNQEPKLKPDSAEVDEAPSSEEKRDGGGGFVFHRALAGHTEAVSGISLPLGSDKLYSGSADGSVRVWDCNSGKCVDVIKMGGKIGCMITHGPWVFIGIPKSVETGTKLSLQGPSGLVCSMTIMNQMLFAGFAYAIWHRVGKTPVLLCALRNSNCIRLLNLPSFNQMGTLFCKKEVRTIELADVGLLFTGDCAGELKVWRWAPQEQETASAA</sequence>
<reference evidence="3" key="1">
    <citation type="journal article" date="2018" name="DNA Res.">
        <title>Multiple hybrid de novo genome assembly of finger millet, an orphan allotetraploid crop.</title>
        <authorList>
            <person name="Hatakeyama M."/>
            <person name="Aluri S."/>
            <person name="Balachadran M.T."/>
            <person name="Sivarajan S.R."/>
            <person name="Patrignani A."/>
            <person name="Gruter S."/>
            <person name="Poveda L."/>
            <person name="Shimizu-Inatsugi R."/>
            <person name="Baeten J."/>
            <person name="Francoijs K.J."/>
            <person name="Nataraja K.N."/>
            <person name="Reddy Y.A.N."/>
            <person name="Phadnis S."/>
            <person name="Ravikumar R.L."/>
            <person name="Schlapbach R."/>
            <person name="Sreeman S.M."/>
            <person name="Shimizu K.K."/>
        </authorList>
    </citation>
    <scope>NUCLEOTIDE SEQUENCE</scope>
</reference>
<organism evidence="3 4">
    <name type="scientific">Eleusine coracana subsp. coracana</name>
    <dbReference type="NCBI Taxonomy" id="191504"/>
    <lineage>
        <taxon>Eukaryota</taxon>
        <taxon>Viridiplantae</taxon>
        <taxon>Streptophyta</taxon>
        <taxon>Embryophyta</taxon>
        <taxon>Tracheophyta</taxon>
        <taxon>Spermatophyta</taxon>
        <taxon>Magnoliopsida</taxon>
        <taxon>Liliopsida</taxon>
        <taxon>Poales</taxon>
        <taxon>Poaceae</taxon>
        <taxon>PACMAD clade</taxon>
        <taxon>Chloridoideae</taxon>
        <taxon>Cynodonteae</taxon>
        <taxon>Eleusininae</taxon>
        <taxon>Eleusine</taxon>
    </lineage>
</organism>
<gene>
    <name evidence="3" type="primary">gb20667</name>
    <name evidence="3" type="ORF">PR202_gb20667</name>
</gene>
<dbReference type="SMART" id="SM00320">
    <property type="entry name" value="WD40"/>
    <property type="match status" value="2"/>
</dbReference>
<dbReference type="InterPro" id="IPR015943">
    <property type="entry name" value="WD40/YVTN_repeat-like_dom_sf"/>
</dbReference>
<name>A0AAV5FBZ6_ELECO</name>
<dbReference type="Proteomes" id="UP001054889">
    <property type="component" value="Unassembled WGS sequence"/>
</dbReference>
<evidence type="ECO:0000313" key="3">
    <source>
        <dbReference type="EMBL" id="GJN32183.1"/>
    </source>
</evidence>
<dbReference type="SUPFAM" id="SSF50978">
    <property type="entry name" value="WD40 repeat-like"/>
    <property type="match status" value="1"/>
</dbReference>
<dbReference type="PROSITE" id="PS50082">
    <property type="entry name" value="WD_REPEATS_2"/>
    <property type="match status" value="1"/>
</dbReference>
<dbReference type="InterPro" id="IPR044715">
    <property type="entry name" value="WDR86-like"/>
</dbReference>